<dbReference type="STRING" id="229919.GCA_001050195_03383"/>
<organism evidence="1 2">
    <name type="scientific">Anaerolinea thermolimosa</name>
    <dbReference type="NCBI Taxonomy" id="229919"/>
    <lineage>
        <taxon>Bacteria</taxon>
        <taxon>Bacillati</taxon>
        <taxon>Chloroflexota</taxon>
        <taxon>Anaerolineae</taxon>
        <taxon>Anaerolineales</taxon>
        <taxon>Anaerolineaceae</taxon>
        <taxon>Anaerolinea</taxon>
    </lineage>
</organism>
<evidence type="ECO:0000313" key="2">
    <source>
        <dbReference type="Proteomes" id="UP000264141"/>
    </source>
</evidence>
<dbReference type="Proteomes" id="UP000264141">
    <property type="component" value="Unassembled WGS sequence"/>
</dbReference>
<dbReference type="AlphaFoldDB" id="A0A3D1JJL7"/>
<name>A0A3D1JJL7_9CHLR</name>
<reference evidence="1 2" key="1">
    <citation type="journal article" date="2018" name="Nat. Biotechnol.">
        <title>A standardized bacterial taxonomy based on genome phylogeny substantially revises the tree of life.</title>
        <authorList>
            <person name="Parks D.H."/>
            <person name="Chuvochina M."/>
            <person name="Waite D.W."/>
            <person name="Rinke C."/>
            <person name="Skarshewski A."/>
            <person name="Chaumeil P.A."/>
            <person name="Hugenholtz P."/>
        </authorList>
    </citation>
    <scope>NUCLEOTIDE SEQUENCE [LARGE SCALE GENOMIC DNA]</scope>
    <source>
        <strain evidence="1">UBA8781</strain>
    </source>
</reference>
<protein>
    <submittedName>
        <fullName evidence="1">Uncharacterized protein</fullName>
    </submittedName>
</protein>
<comment type="caution">
    <text evidence="1">The sequence shown here is derived from an EMBL/GenBank/DDBJ whole genome shotgun (WGS) entry which is preliminary data.</text>
</comment>
<accession>A0A3D1JJL7</accession>
<dbReference type="EMBL" id="DPBP01000031">
    <property type="protein sequence ID" value="HCE17816.1"/>
    <property type="molecule type" value="Genomic_DNA"/>
</dbReference>
<gene>
    <name evidence="1" type="ORF">DEQ80_08150</name>
</gene>
<proteinExistence type="predicted"/>
<evidence type="ECO:0000313" key="1">
    <source>
        <dbReference type="EMBL" id="HCE17816.1"/>
    </source>
</evidence>
<sequence>MMEISLIRGTDTLVLNGSGAWARFVDAPMRTLEVSLAGDAAGAAGWVGAVSRMLDEAARAFAWPGEERGYVQVALEDGQRWRSPYRGGRVEMTRNAAGRGLKTPAMHLCLEREDWWETAEPVYAALRNRHGESIGAGGLTVYNHKDASHDNYVDVVYMEGDLPAPAVLKISGAGMGGVEAFCGMGSFLMLDDFQVRYEGEGGSSGAGVTATLLADAACAGGSFAALSWAGTAEVMVRRWSVSRAEAGALAGRVFLPLLRLQEAVMAGETLWLSWQVGFNNLGVIEVIWQGEAVLVPAGRQMVVFPAMQLPPWPAPAGSAESLELCLLAQAQTGGGHTLRIDQVLLLPTDSFLRLVPVLSGYPQFDIEYTSGGGFFKNGGRACPSHEAEGPGLWLVPGRVQRLVFAFRQGNEWNINHAPQVNLLVRPRRRVI</sequence>